<dbReference type="EMBL" id="BGPR01000075">
    <property type="protein sequence ID" value="GBL90959.1"/>
    <property type="molecule type" value="Genomic_DNA"/>
</dbReference>
<sequence length="231" mass="26018">MGLGTNPIRFPVKCLVFVLESTDFVQNVFLAYSTFLVEMDDRRLEGQEDKLYVVIAYAGDMQIFICNRDVFILRLSQKYRIPMQNIGFYDFELESPSSMIDLKDIRDGMILQMVNKLELPVTEEASGVAFERARALPFQEGANISGVSASHPKEEANIARYFVLPPNIVEASASSPMEEDRNPKEVGTLMPSTSSSSEETARFKKVKLSFKPGKHAGSNLTKIRVKKIVFF</sequence>
<accession>A0A4Y2BHC4</accession>
<organism evidence="2 3">
    <name type="scientific">Araneus ventricosus</name>
    <name type="common">Orbweaver spider</name>
    <name type="synonym">Epeira ventricosa</name>
    <dbReference type="NCBI Taxonomy" id="182803"/>
    <lineage>
        <taxon>Eukaryota</taxon>
        <taxon>Metazoa</taxon>
        <taxon>Ecdysozoa</taxon>
        <taxon>Arthropoda</taxon>
        <taxon>Chelicerata</taxon>
        <taxon>Arachnida</taxon>
        <taxon>Araneae</taxon>
        <taxon>Araneomorphae</taxon>
        <taxon>Entelegynae</taxon>
        <taxon>Araneoidea</taxon>
        <taxon>Araneidae</taxon>
        <taxon>Araneus</taxon>
    </lineage>
</organism>
<evidence type="ECO:0000313" key="3">
    <source>
        <dbReference type="Proteomes" id="UP000499080"/>
    </source>
</evidence>
<keyword evidence="3" id="KW-1185">Reference proteome</keyword>
<evidence type="ECO:0000256" key="1">
    <source>
        <dbReference type="SAM" id="MobiDB-lite"/>
    </source>
</evidence>
<proteinExistence type="predicted"/>
<gene>
    <name evidence="2" type="ORF">AVEN_28047_1</name>
</gene>
<dbReference type="Proteomes" id="UP000499080">
    <property type="component" value="Unassembled WGS sequence"/>
</dbReference>
<name>A0A4Y2BHC4_ARAVE</name>
<feature type="region of interest" description="Disordered" evidence="1">
    <location>
        <begin position="173"/>
        <end position="198"/>
    </location>
</feature>
<reference evidence="2 3" key="1">
    <citation type="journal article" date="2019" name="Sci. Rep.">
        <title>Orb-weaving spider Araneus ventricosus genome elucidates the spidroin gene catalogue.</title>
        <authorList>
            <person name="Kono N."/>
            <person name="Nakamura H."/>
            <person name="Ohtoshi R."/>
            <person name="Moran D.A.P."/>
            <person name="Shinohara A."/>
            <person name="Yoshida Y."/>
            <person name="Fujiwara M."/>
            <person name="Mori M."/>
            <person name="Tomita M."/>
            <person name="Arakawa K."/>
        </authorList>
    </citation>
    <scope>NUCLEOTIDE SEQUENCE [LARGE SCALE GENOMIC DNA]</scope>
</reference>
<protein>
    <submittedName>
        <fullName evidence="2">Uncharacterized protein</fullName>
    </submittedName>
</protein>
<dbReference type="OrthoDB" id="6442178at2759"/>
<comment type="caution">
    <text evidence="2">The sequence shown here is derived from an EMBL/GenBank/DDBJ whole genome shotgun (WGS) entry which is preliminary data.</text>
</comment>
<evidence type="ECO:0000313" key="2">
    <source>
        <dbReference type="EMBL" id="GBL90959.1"/>
    </source>
</evidence>
<dbReference type="AlphaFoldDB" id="A0A4Y2BHC4"/>